<dbReference type="EMBL" id="FOLO01000026">
    <property type="protein sequence ID" value="SFC98620.1"/>
    <property type="molecule type" value="Genomic_DNA"/>
</dbReference>
<accession>A0A1I1NY30</accession>
<dbReference type="InterPro" id="IPR003594">
    <property type="entry name" value="HATPase_dom"/>
</dbReference>
<evidence type="ECO:0000256" key="11">
    <source>
        <dbReference type="ARBA" id="ARBA00022989"/>
    </source>
</evidence>
<dbReference type="InterPro" id="IPR003660">
    <property type="entry name" value="HAMP_dom"/>
</dbReference>
<reference evidence="17 18" key="1">
    <citation type="submission" date="2016-10" db="EMBL/GenBank/DDBJ databases">
        <authorList>
            <person name="de Groot N.N."/>
        </authorList>
    </citation>
    <scope>NUCLEOTIDE SEQUENCE [LARGE SCALE GENOMIC DNA]</scope>
    <source>
        <strain evidence="17 18">DSM 6059</strain>
    </source>
</reference>
<sequence>MANISPSLFTRLYISIIFAVVISIMLTQYFVDGLFEQDAINDFVRDTDYIYNELKKQVENDPSINYQNLNSNFPFADEFIISWRPFKPAFLPCIDCEFLGEADGINVYQLESDRLRVIYHFPKINALLFISDKMEPQLFSPENDSDIDEIAGLNVEEIAFYLFTIIVLLVIAGTIYWPVRQLQKQINALVDVNHLFGAGELNVRAQEQLTKPLNELAYSFNVMANSIADTVKENQIFAQAVPHEVRTPLSRIQLAVGLLRKKNTNKQAMQLLENIDTYIDDIDELISQVVSFSKLNSVIDENGADLYQRINFSAFIKSRLNAVKLDELINIQTSLDESLEITTNPIYLRLLIDNLLKNAINHARSQIMVSLCMINDKVKISIEDDGPGIPAQFTETIFFPFARLDKSRSRKTGGLGLGLSIAKAASKRMNSVLSVENNQNGGAKFSCKFH</sequence>
<evidence type="ECO:0000256" key="8">
    <source>
        <dbReference type="ARBA" id="ARBA00022741"/>
    </source>
</evidence>
<keyword evidence="6" id="KW-0808">Transferase</keyword>
<dbReference type="GO" id="GO:0000155">
    <property type="term" value="F:phosphorelay sensor kinase activity"/>
    <property type="evidence" value="ECO:0007669"/>
    <property type="project" value="InterPro"/>
</dbReference>
<keyword evidence="5" id="KW-0597">Phosphoprotein</keyword>
<evidence type="ECO:0000256" key="9">
    <source>
        <dbReference type="ARBA" id="ARBA00022777"/>
    </source>
</evidence>
<evidence type="ECO:0000256" key="2">
    <source>
        <dbReference type="ARBA" id="ARBA00004651"/>
    </source>
</evidence>
<dbReference type="Gene3D" id="3.30.565.10">
    <property type="entry name" value="Histidine kinase-like ATPase, C-terminal domain"/>
    <property type="match status" value="1"/>
</dbReference>
<evidence type="ECO:0000256" key="14">
    <source>
        <dbReference type="SAM" id="Phobius"/>
    </source>
</evidence>
<dbReference type="InterPro" id="IPR036097">
    <property type="entry name" value="HisK_dim/P_sf"/>
</dbReference>
<evidence type="ECO:0000313" key="18">
    <source>
        <dbReference type="Proteomes" id="UP000198862"/>
    </source>
</evidence>
<dbReference type="SUPFAM" id="SSF47384">
    <property type="entry name" value="Homodimeric domain of signal transducing histidine kinase"/>
    <property type="match status" value="1"/>
</dbReference>
<dbReference type="PANTHER" id="PTHR45528:SF1">
    <property type="entry name" value="SENSOR HISTIDINE KINASE CPXA"/>
    <property type="match status" value="1"/>
</dbReference>
<evidence type="ECO:0000256" key="6">
    <source>
        <dbReference type="ARBA" id="ARBA00022679"/>
    </source>
</evidence>
<dbReference type="AlphaFoldDB" id="A0A1I1NY30"/>
<dbReference type="STRING" id="1123010.SAMN02745724_03120"/>
<dbReference type="Pfam" id="PF00512">
    <property type="entry name" value="HisKA"/>
    <property type="match status" value="1"/>
</dbReference>
<proteinExistence type="predicted"/>
<evidence type="ECO:0000259" key="16">
    <source>
        <dbReference type="PROSITE" id="PS50885"/>
    </source>
</evidence>
<protein>
    <recommendedName>
        <fullName evidence="3">histidine kinase</fullName>
        <ecNumber evidence="3">2.7.13.3</ecNumber>
    </recommendedName>
</protein>
<dbReference type="CDD" id="cd00082">
    <property type="entry name" value="HisKA"/>
    <property type="match status" value="1"/>
</dbReference>
<dbReference type="EC" id="2.7.13.3" evidence="3"/>
<evidence type="ECO:0000256" key="5">
    <source>
        <dbReference type="ARBA" id="ARBA00022553"/>
    </source>
</evidence>
<evidence type="ECO:0000259" key="15">
    <source>
        <dbReference type="PROSITE" id="PS50109"/>
    </source>
</evidence>
<organism evidence="17 18">
    <name type="scientific">Pseudoalteromonas denitrificans DSM 6059</name>
    <dbReference type="NCBI Taxonomy" id="1123010"/>
    <lineage>
        <taxon>Bacteria</taxon>
        <taxon>Pseudomonadati</taxon>
        <taxon>Pseudomonadota</taxon>
        <taxon>Gammaproteobacteria</taxon>
        <taxon>Alteromonadales</taxon>
        <taxon>Pseudoalteromonadaceae</taxon>
        <taxon>Pseudoalteromonas</taxon>
    </lineage>
</organism>
<dbReference type="GO" id="GO:0005524">
    <property type="term" value="F:ATP binding"/>
    <property type="evidence" value="ECO:0007669"/>
    <property type="project" value="UniProtKB-KW"/>
</dbReference>
<keyword evidence="4" id="KW-1003">Cell membrane</keyword>
<dbReference type="Pfam" id="PF02518">
    <property type="entry name" value="HATPase_c"/>
    <property type="match status" value="1"/>
</dbReference>
<dbReference type="RefSeq" id="WP_091986121.1">
    <property type="nucleotide sequence ID" value="NZ_FOLO01000026.1"/>
</dbReference>
<evidence type="ECO:0000256" key="7">
    <source>
        <dbReference type="ARBA" id="ARBA00022692"/>
    </source>
</evidence>
<dbReference type="InterPro" id="IPR005467">
    <property type="entry name" value="His_kinase_dom"/>
</dbReference>
<dbReference type="Gene3D" id="6.10.340.10">
    <property type="match status" value="1"/>
</dbReference>
<dbReference type="GO" id="GO:0005886">
    <property type="term" value="C:plasma membrane"/>
    <property type="evidence" value="ECO:0007669"/>
    <property type="project" value="UniProtKB-SubCell"/>
</dbReference>
<keyword evidence="11 14" id="KW-1133">Transmembrane helix</keyword>
<evidence type="ECO:0000256" key="3">
    <source>
        <dbReference type="ARBA" id="ARBA00012438"/>
    </source>
</evidence>
<keyword evidence="12" id="KW-0902">Two-component regulatory system</keyword>
<dbReference type="InterPro" id="IPR050398">
    <property type="entry name" value="HssS/ArlS-like"/>
</dbReference>
<keyword evidence="8" id="KW-0547">Nucleotide-binding</keyword>
<keyword evidence="18" id="KW-1185">Reference proteome</keyword>
<dbReference type="SMART" id="SM00388">
    <property type="entry name" value="HisKA"/>
    <property type="match status" value="1"/>
</dbReference>
<feature type="transmembrane region" description="Helical" evidence="14">
    <location>
        <begin position="12"/>
        <end position="31"/>
    </location>
</feature>
<evidence type="ECO:0000256" key="4">
    <source>
        <dbReference type="ARBA" id="ARBA00022475"/>
    </source>
</evidence>
<dbReference type="InterPro" id="IPR004358">
    <property type="entry name" value="Sig_transdc_His_kin-like_C"/>
</dbReference>
<keyword evidence="7 14" id="KW-0812">Transmembrane</keyword>
<dbReference type="SUPFAM" id="SSF55874">
    <property type="entry name" value="ATPase domain of HSP90 chaperone/DNA topoisomerase II/histidine kinase"/>
    <property type="match status" value="1"/>
</dbReference>
<dbReference type="SMART" id="SM00387">
    <property type="entry name" value="HATPase_c"/>
    <property type="match status" value="1"/>
</dbReference>
<evidence type="ECO:0000313" key="17">
    <source>
        <dbReference type="EMBL" id="SFC98620.1"/>
    </source>
</evidence>
<comment type="catalytic activity">
    <reaction evidence="1">
        <text>ATP + protein L-histidine = ADP + protein N-phospho-L-histidine.</text>
        <dbReference type="EC" id="2.7.13.3"/>
    </reaction>
</comment>
<dbReference type="InterPro" id="IPR036890">
    <property type="entry name" value="HATPase_C_sf"/>
</dbReference>
<dbReference type="InterPro" id="IPR003661">
    <property type="entry name" value="HisK_dim/P_dom"/>
</dbReference>
<dbReference type="Proteomes" id="UP000198862">
    <property type="component" value="Unassembled WGS sequence"/>
</dbReference>
<keyword evidence="9 17" id="KW-0418">Kinase</keyword>
<evidence type="ECO:0000256" key="10">
    <source>
        <dbReference type="ARBA" id="ARBA00022840"/>
    </source>
</evidence>
<dbReference type="PROSITE" id="PS50109">
    <property type="entry name" value="HIS_KIN"/>
    <property type="match status" value="1"/>
</dbReference>
<evidence type="ECO:0000256" key="13">
    <source>
        <dbReference type="ARBA" id="ARBA00023136"/>
    </source>
</evidence>
<name>A0A1I1NY30_9GAMM</name>
<feature type="transmembrane region" description="Helical" evidence="14">
    <location>
        <begin position="158"/>
        <end position="179"/>
    </location>
</feature>
<keyword evidence="13 14" id="KW-0472">Membrane</keyword>
<evidence type="ECO:0000256" key="12">
    <source>
        <dbReference type="ARBA" id="ARBA00023012"/>
    </source>
</evidence>
<dbReference type="PROSITE" id="PS50885">
    <property type="entry name" value="HAMP"/>
    <property type="match status" value="1"/>
</dbReference>
<dbReference type="PANTHER" id="PTHR45528">
    <property type="entry name" value="SENSOR HISTIDINE KINASE CPXA"/>
    <property type="match status" value="1"/>
</dbReference>
<gene>
    <name evidence="17" type="ORF">SAMN02745724_03120</name>
</gene>
<dbReference type="PRINTS" id="PR00344">
    <property type="entry name" value="BCTRLSENSOR"/>
</dbReference>
<feature type="domain" description="HAMP" evidence="16">
    <location>
        <begin position="180"/>
        <end position="232"/>
    </location>
</feature>
<dbReference type="OrthoDB" id="9804645at2"/>
<keyword evidence="10" id="KW-0067">ATP-binding</keyword>
<dbReference type="Gene3D" id="1.10.287.130">
    <property type="match status" value="1"/>
</dbReference>
<evidence type="ECO:0000256" key="1">
    <source>
        <dbReference type="ARBA" id="ARBA00000085"/>
    </source>
</evidence>
<feature type="domain" description="Histidine kinase" evidence="15">
    <location>
        <begin position="240"/>
        <end position="450"/>
    </location>
</feature>
<comment type="subcellular location">
    <subcellularLocation>
        <location evidence="2">Cell membrane</location>
        <topology evidence="2">Multi-pass membrane protein</topology>
    </subcellularLocation>
</comment>